<dbReference type="GO" id="GO:0005840">
    <property type="term" value="C:ribosome"/>
    <property type="evidence" value="ECO:0007669"/>
    <property type="project" value="UniProtKB-KW"/>
</dbReference>
<feature type="compositionally biased region" description="Polar residues" evidence="7">
    <location>
        <begin position="18"/>
        <end position="27"/>
    </location>
</feature>
<protein>
    <recommendedName>
        <fullName evidence="4 5">Large ribosomal subunit protein uL5</fullName>
    </recommendedName>
</protein>
<dbReference type="InterPro" id="IPR031310">
    <property type="entry name" value="Ribosomal_uL5_N"/>
</dbReference>
<dbReference type="InterPro" id="IPR020929">
    <property type="entry name" value="Ribosomal_uL5_CS"/>
</dbReference>
<feature type="domain" description="Large ribosomal subunit protein uL5 N-terminal" evidence="8">
    <location>
        <begin position="48"/>
        <end position="104"/>
    </location>
</feature>
<dbReference type="EMBL" id="CABIKM010000012">
    <property type="protein sequence ID" value="VUZ84413.1"/>
    <property type="molecule type" value="Genomic_DNA"/>
</dbReference>
<dbReference type="GO" id="GO:0019843">
    <property type="term" value="F:rRNA binding"/>
    <property type="evidence" value="ECO:0007669"/>
    <property type="project" value="UniProtKB-UniRule"/>
</dbReference>
<keyword evidence="11" id="KW-1185">Reference proteome</keyword>
<evidence type="ECO:0000259" key="8">
    <source>
        <dbReference type="Pfam" id="PF00281"/>
    </source>
</evidence>
<dbReference type="AlphaFoldDB" id="A0A564ZGX5"/>
<evidence type="ECO:0000256" key="6">
    <source>
        <dbReference type="RuleBase" id="RU003930"/>
    </source>
</evidence>
<sequence length="204" mass="22922">MAQATNTKKKEKADVKESTTGSRTTPRLRQRFHEVIAPALMKQFRYKNIWQVPRLSKIVINMGLGEAVANVKVIDAAVEELSAITGQKPVVTRAKKSEAGFKLRTGVPIGCKATLRGDRMYEFLDRFVNVALPRIRDFRGVPAKSFDGRGNYNLGVREQLIFPEIKYDKVDAVRGMDIAIETSARTDEHARALLEQLGFPFQKS</sequence>
<keyword evidence="5" id="KW-0699">rRNA-binding</keyword>
<comment type="subunit">
    <text evidence="5">Part of the 50S ribosomal subunit; part of the 5S rRNA/L5/L18/L25 subcomplex. Contacts the 5S rRNA and the P site tRNA. Forms a bridge to the 30S subunit in the 70S ribosome.</text>
</comment>
<evidence type="ECO:0000256" key="7">
    <source>
        <dbReference type="SAM" id="MobiDB-lite"/>
    </source>
</evidence>
<gene>
    <name evidence="5" type="primary">rplE</name>
    <name evidence="10" type="ORF">MELA_00784</name>
</gene>
<evidence type="ECO:0000256" key="5">
    <source>
        <dbReference type="HAMAP-Rule" id="MF_01333"/>
    </source>
</evidence>
<keyword evidence="5" id="KW-0694">RNA-binding</keyword>
<dbReference type="SUPFAM" id="SSF55282">
    <property type="entry name" value="RL5-like"/>
    <property type="match status" value="1"/>
</dbReference>
<keyword evidence="2 5" id="KW-0689">Ribosomal protein</keyword>
<dbReference type="Proteomes" id="UP000334340">
    <property type="component" value="Unassembled WGS sequence"/>
</dbReference>
<dbReference type="Pfam" id="PF00281">
    <property type="entry name" value="Ribosomal_L5"/>
    <property type="match status" value="1"/>
</dbReference>
<accession>A0A564ZGX5</accession>
<proteinExistence type="inferred from homology"/>
<dbReference type="PROSITE" id="PS00358">
    <property type="entry name" value="RIBOSOMAL_L5"/>
    <property type="match status" value="1"/>
</dbReference>
<comment type="similarity">
    <text evidence="1 5 6">Belongs to the universal ribosomal protein uL5 family.</text>
</comment>
<dbReference type="InterPro" id="IPR022803">
    <property type="entry name" value="Ribosomal_uL5_dom_sf"/>
</dbReference>
<dbReference type="HAMAP" id="MF_01333_B">
    <property type="entry name" value="Ribosomal_uL5_B"/>
    <property type="match status" value="1"/>
</dbReference>
<evidence type="ECO:0000313" key="11">
    <source>
        <dbReference type="Proteomes" id="UP000334340"/>
    </source>
</evidence>
<evidence type="ECO:0000259" key="9">
    <source>
        <dbReference type="Pfam" id="PF00673"/>
    </source>
</evidence>
<dbReference type="InterPro" id="IPR002132">
    <property type="entry name" value="Ribosomal_uL5"/>
</dbReference>
<feature type="region of interest" description="Disordered" evidence="7">
    <location>
        <begin position="1"/>
        <end position="28"/>
    </location>
</feature>
<organism evidence="10 11">
    <name type="scientific">Candidatus Methylomirabilis lanthanidiphila</name>
    <dbReference type="NCBI Taxonomy" id="2211376"/>
    <lineage>
        <taxon>Bacteria</taxon>
        <taxon>Candidatus Methylomirabilota</taxon>
        <taxon>Candidatus Methylomirabilia</taxon>
        <taxon>Candidatus Methylomirabilales</taxon>
        <taxon>Candidatus Methylomirabilaceae</taxon>
        <taxon>Candidatus Methylomirabilis</taxon>
    </lineage>
</organism>
<feature type="domain" description="Large ribosomal subunit protein uL5 C-terminal" evidence="9">
    <location>
        <begin position="108"/>
        <end position="201"/>
    </location>
</feature>
<dbReference type="GO" id="GO:0006412">
    <property type="term" value="P:translation"/>
    <property type="evidence" value="ECO:0007669"/>
    <property type="project" value="UniProtKB-UniRule"/>
</dbReference>
<keyword evidence="5" id="KW-0820">tRNA-binding</keyword>
<dbReference type="Pfam" id="PF00673">
    <property type="entry name" value="Ribosomal_L5_C"/>
    <property type="match status" value="1"/>
</dbReference>
<evidence type="ECO:0000313" key="10">
    <source>
        <dbReference type="EMBL" id="VUZ84413.1"/>
    </source>
</evidence>
<dbReference type="PIRSF" id="PIRSF002161">
    <property type="entry name" value="Ribosomal_L5"/>
    <property type="match status" value="1"/>
</dbReference>
<keyword evidence="3 5" id="KW-0687">Ribonucleoprotein</keyword>
<dbReference type="Gene3D" id="3.30.1440.10">
    <property type="match status" value="1"/>
</dbReference>
<dbReference type="PANTHER" id="PTHR11994">
    <property type="entry name" value="60S RIBOSOMAL PROTEIN L11-RELATED"/>
    <property type="match status" value="1"/>
</dbReference>
<dbReference type="FunFam" id="3.30.1440.10:FF:000001">
    <property type="entry name" value="50S ribosomal protein L5"/>
    <property type="match status" value="1"/>
</dbReference>
<evidence type="ECO:0000256" key="3">
    <source>
        <dbReference type="ARBA" id="ARBA00023274"/>
    </source>
</evidence>
<dbReference type="InterPro" id="IPR031309">
    <property type="entry name" value="Ribosomal_uL5_C"/>
</dbReference>
<dbReference type="NCBIfam" id="NF000585">
    <property type="entry name" value="PRK00010.1"/>
    <property type="match status" value="1"/>
</dbReference>
<dbReference type="GO" id="GO:0000049">
    <property type="term" value="F:tRNA binding"/>
    <property type="evidence" value="ECO:0007669"/>
    <property type="project" value="UniProtKB-UniRule"/>
</dbReference>
<dbReference type="InterPro" id="IPR020930">
    <property type="entry name" value="Ribosomal_uL5_bac-type"/>
</dbReference>
<evidence type="ECO:0000256" key="1">
    <source>
        <dbReference type="ARBA" id="ARBA00008553"/>
    </source>
</evidence>
<reference evidence="10 11" key="1">
    <citation type="submission" date="2019-07" db="EMBL/GenBank/DDBJ databases">
        <authorList>
            <person name="Cremers G."/>
        </authorList>
    </citation>
    <scope>NUCLEOTIDE SEQUENCE [LARGE SCALE GENOMIC DNA]</scope>
</reference>
<comment type="function">
    <text evidence="5">This is 1 of the proteins that bind and probably mediate the attachment of the 5S RNA into the large ribosomal subunit, where it forms part of the central protuberance. In the 70S ribosome it contacts protein S13 of the 30S subunit (bridge B1b), connecting the 2 subunits; this bridge is implicated in subunit movement. Contacts the P site tRNA; the 5S rRNA and some of its associated proteins might help stabilize positioning of ribosome-bound tRNAs.</text>
</comment>
<dbReference type="GO" id="GO:0003735">
    <property type="term" value="F:structural constituent of ribosome"/>
    <property type="evidence" value="ECO:0007669"/>
    <property type="project" value="InterPro"/>
</dbReference>
<name>A0A564ZGX5_9BACT</name>
<dbReference type="GO" id="GO:1990904">
    <property type="term" value="C:ribonucleoprotein complex"/>
    <property type="evidence" value="ECO:0007669"/>
    <property type="project" value="UniProtKB-KW"/>
</dbReference>
<evidence type="ECO:0000256" key="2">
    <source>
        <dbReference type="ARBA" id="ARBA00022980"/>
    </source>
</evidence>
<evidence type="ECO:0000256" key="4">
    <source>
        <dbReference type="ARBA" id="ARBA00035245"/>
    </source>
</evidence>